<dbReference type="InterPro" id="IPR009003">
    <property type="entry name" value="Peptidase_S1_PA"/>
</dbReference>
<dbReference type="Proteomes" id="UP000247569">
    <property type="component" value="Unassembled WGS sequence"/>
</dbReference>
<comment type="caution">
    <text evidence="2">The sequence shown here is derived from an EMBL/GenBank/DDBJ whole genome shotgun (WGS) entry which is preliminary data.</text>
</comment>
<protein>
    <recommendedName>
        <fullName evidence="4">Trypsin-like peptidase</fullName>
    </recommendedName>
</protein>
<dbReference type="AlphaFoldDB" id="A0A318KKY5"/>
<evidence type="ECO:0000313" key="2">
    <source>
        <dbReference type="EMBL" id="PXX69087.1"/>
    </source>
</evidence>
<name>A0A318KKY5_9NOCA</name>
<evidence type="ECO:0008006" key="4">
    <source>
        <dbReference type="Google" id="ProtNLM"/>
    </source>
</evidence>
<dbReference type="EMBL" id="QJKF01000002">
    <property type="protein sequence ID" value="PXX69087.1"/>
    <property type="molecule type" value="Genomic_DNA"/>
</dbReference>
<dbReference type="SUPFAM" id="SSF50494">
    <property type="entry name" value="Trypsin-like serine proteases"/>
    <property type="match status" value="1"/>
</dbReference>
<proteinExistence type="predicted"/>
<keyword evidence="1" id="KW-0732">Signal</keyword>
<sequence length="229" mass="22773">MIAIPMTVLTAAAVAVSVFAGPAHADSGVVLGGGSGIVLNDHDVCTLTTIGHDEAGRLVGLTAGHCAGPGESVAAERDRGAGVLGRVAAVNKDLDYAVIEFDPAKVAAVRQVGDTTIAGLGAYPGPGGVVCENGRSTGFDCGVVWGSLGDRVLNQTCSRPGDSGGPVTEGDRLVGMNNGRVVGFGGIDMNIECTTAANPIHSPAYNHQITDILRAIDAGGGVGAGFTPV</sequence>
<accession>A0A318KKY5</accession>
<feature type="signal peptide" evidence="1">
    <location>
        <begin position="1"/>
        <end position="25"/>
    </location>
</feature>
<dbReference type="RefSeq" id="WP_040738090.1">
    <property type="nucleotide sequence ID" value="NZ_QJKF01000002.1"/>
</dbReference>
<feature type="chain" id="PRO_5016240888" description="Trypsin-like peptidase" evidence="1">
    <location>
        <begin position="26"/>
        <end position="229"/>
    </location>
</feature>
<dbReference type="Gene3D" id="2.40.10.10">
    <property type="entry name" value="Trypsin-like serine proteases"/>
    <property type="match status" value="2"/>
</dbReference>
<gene>
    <name evidence="2" type="ORF">DFR70_102774</name>
</gene>
<dbReference type="OrthoDB" id="4536940at2"/>
<keyword evidence="3" id="KW-1185">Reference proteome</keyword>
<evidence type="ECO:0000313" key="3">
    <source>
        <dbReference type="Proteomes" id="UP000247569"/>
    </source>
</evidence>
<reference evidence="2 3" key="1">
    <citation type="submission" date="2018-05" db="EMBL/GenBank/DDBJ databases">
        <title>Genomic Encyclopedia of Type Strains, Phase IV (KMG-IV): sequencing the most valuable type-strain genomes for metagenomic binning, comparative biology and taxonomic classification.</title>
        <authorList>
            <person name="Goeker M."/>
        </authorList>
    </citation>
    <scope>NUCLEOTIDE SEQUENCE [LARGE SCALE GENOMIC DNA]</scope>
    <source>
        <strain evidence="2 3">DSM 44704</strain>
    </source>
</reference>
<dbReference type="InterPro" id="IPR043504">
    <property type="entry name" value="Peptidase_S1_PA_chymotrypsin"/>
</dbReference>
<evidence type="ECO:0000256" key="1">
    <source>
        <dbReference type="SAM" id="SignalP"/>
    </source>
</evidence>
<organism evidence="2 3">
    <name type="scientific">Nocardia tenerifensis</name>
    <dbReference type="NCBI Taxonomy" id="228006"/>
    <lineage>
        <taxon>Bacteria</taxon>
        <taxon>Bacillati</taxon>
        <taxon>Actinomycetota</taxon>
        <taxon>Actinomycetes</taxon>
        <taxon>Mycobacteriales</taxon>
        <taxon>Nocardiaceae</taxon>
        <taxon>Nocardia</taxon>
    </lineage>
</organism>